<sequence>MWLNNQQLKNLQRAYYKKTECPVPTQVISSGECFPPPQTRQQAQVESLMQEKANFYADQQGMPRRSYLRSQSGMAAAFLAMNQVFGNIYSVDSTEAEDQEAAQELHDDTKDQFIFDVHTHHVHDDYSWEGQLWLRDTARGNNQDKTPWNPELVGQELDLKYYKFEYYLKDMFFDSDTTTALLSTSPSVDRYKILLSDDQMVATRNLVNRLSGTRRMFAHGIIWPSIPEYLESMDRASTELKVDSWKGYTIGDVLGAEPTFDNPWRMDDEDLTYPTYEKARKYGIQNICVHKGVLPVDYEKIPNWRYASLDDLGKA</sequence>
<gene>
    <name evidence="1" type="ORF">METZ01_LOCUS326217</name>
</gene>
<reference evidence="1" key="1">
    <citation type="submission" date="2018-05" db="EMBL/GenBank/DDBJ databases">
        <authorList>
            <person name="Lanie J.A."/>
            <person name="Ng W.-L."/>
            <person name="Kazmierczak K.M."/>
            <person name="Andrzejewski T.M."/>
            <person name="Davidsen T.M."/>
            <person name="Wayne K.J."/>
            <person name="Tettelin H."/>
            <person name="Glass J.I."/>
            <person name="Rusch D."/>
            <person name="Podicherti R."/>
            <person name="Tsui H.-C.T."/>
            <person name="Winkler M.E."/>
        </authorList>
    </citation>
    <scope>NUCLEOTIDE SEQUENCE</scope>
</reference>
<name>A0A382PJ15_9ZZZZ</name>
<organism evidence="1">
    <name type="scientific">marine metagenome</name>
    <dbReference type="NCBI Taxonomy" id="408172"/>
    <lineage>
        <taxon>unclassified sequences</taxon>
        <taxon>metagenomes</taxon>
        <taxon>ecological metagenomes</taxon>
    </lineage>
</organism>
<protein>
    <recommendedName>
        <fullName evidence="2">Amidohydrolase-related domain-containing protein</fullName>
    </recommendedName>
</protein>
<dbReference type="EMBL" id="UINC01107755">
    <property type="protein sequence ID" value="SVC73363.1"/>
    <property type="molecule type" value="Genomic_DNA"/>
</dbReference>
<dbReference type="AlphaFoldDB" id="A0A382PJ15"/>
<dbReference type="SUPFAM" id="SSF51556">
    <property type="entry name" value="Metallo-dependent hydrolases"/>
    <property type="match status" value="1"/>
</dbReference>
<accession>A0A382PJ15</accession>
<evidence type="ECO:0000313" key="1">
    <source>
        <dbReference type="EMBL" id="SVC73363.1"/>
    </source>
</evidence>
<feature type="non-terminal residue" evidence="1">
    <location>
        <position position="315"/>
    </location>
</feature>
<dbReference type="InterPro" id="IPR032466">
    <property type="entry name" value="Metal_Hydrolase"/>
</dbReference>
<proteinExistence type="predicted"/>
<evidence type="ECO:0008006" key="2">
    <source>
        <dbReference type="Google" id="ProtNLM"/>
    </source>
</evidence>